<feature type="transmembrane region" description="Helical" evidence="1">
    <location>
        <begin position="290"/>
        <end position="310"/>
    </location>
</feature>
<feature type="transmembrane region" description="Helical" evidence="1">
    <location>
        <begin position="239"/>
        <end position="258"/>
    </location>
</feature>
<protein>
    <recommendedName>
        <fullName evidence="4">DUF998 domain-containing protein</fullName>
    </recommendedName>
</protein>
<evidence type="ECO:0000313" key="2">
    <source>
        <dbReference type="EMBL" id="OGZ95233.1"/>
    </source>
</evidence>
<keyword evidence="1" id="KW-0812">Transmembrane</keyword>
<sequence length="327" mass="35481">MHKTIHTLKSFGWRRIAFSLVVLAYLGFLGFINVLMFVPGNWLSPMGHFDFVSTGDTHNLIHELVFALIVGTAAVGLFSQLWKPKENFEGQLVALIAWVAMIVIAAFTNNWVPQPLFLIFGGLTLIATILHPAGLGLFNWIRTAKVNKILLTLIAIAAVPLTAFAFTNINLQIAGGGGTGFFHNPPAFHGGAVDRGSMNPVRDSEGSQRITSNGVNDTSGMTVDDEATHDQEHVTVGHYRNMAVFSFIVILVGLLASFRIRGWRLAAWVAGFLPILLGLASVALPDAESSLGLVWGLATVIWGVAFITVAELTRRNTYQEITSNSQS</sequence>
<evidence type="ECO:0000256" key="1">
    <source>
        <dbReference type="SAM" id="Phobius"/>
    </source>
</evidence>
<dbReference type="EMBL" id="MHQC01000015">
    <property type="protein sequence ID" value="OGZ95233.1"/>
    <property type="molecule type" value="Genomic_DNA"/>
</dbReference>
<reference evidence="2 3" key="1">
    <citation type="journal article" date="2016" name="Nat. Commun.">
        <title>Thousands of microbial genomes shed light on interconnected biogeochemical processes in an aquifer system.</title>
        <authorList>
            <person name="Anantharaman K."/>
            <person name="Brown C.T."/>
            <person name="Hug L.A."/>
            <person name="Sharon I."/>
            <person name="Castelle C.J."/>
            <person name="Probst A.J."/>
            <person name="Thomas B.C."/>
            <person name="Singh A."/>
            <person name="Wilkins M.J."/>
            <person name="Karaoz U."/>
            <person name="Brodie E.L."/>
            <person name="Williams K.H."/>
            <person name="Hubbard S.S."/>
            <person name="Banfield J.F."/>
        </authorList>
    </citation>
    <scope>NUCLEOTIDE SEQUENCE [LARGE SCALE GENOMIC DNA]</scope>
</reference>
<gene>
    <name evidence="2" type="ORF">A2633_00155</name>
</gene>
<feature type="transmembrane region" description="Helical" evidence="1">
    <location>
        <begin position="265"/>
        <end position="284"/>
    </location>
</feature>
<keyword evidence="1" id="KW-0472">Membrane</keyword>
<name>A0A1G2K7Q7_9BACT</name>
<feature type="transmembrane region" description="Helical" evidence="1">
    <location>
        <begin position="60"/>
        <end position="80"/>
    </location>
</feature>
<evidence type="ECO:0008006" key="4">
    <source>
        <dbReference type="Google" id="ProtNLM"/>
    </source>
</evidence>
<dbReference type="AlphaFoldDB" id="A0A1G2K7Q7"/>
<keyword evidence="1" id="KW-1133">Transmembrane helix</keyword>
<feature type="transmembrane region" description="Helical" evidence="1">
    <location>
        <begin position="150"/>
        <end position="169"/>
    </location>
</feature>
<organism evidence="2 3">
    <name type="scientific">Candidatus Sungbacteria bacterium RIFCSPHIGHO2_01_FULL_47_32</name>
    <dbReference type="NCBI Taxonomy" id="1802264"/>
    <lineage>
        <taxon>Bacteria</taxon>
        <taxon>Candidatus Sungiibacteriota</taxon>
    </lineage>
</organism>
<comment type="caution">
    <text evidence="2">The sequence shown here is derived from an EMBL/GenBank/DDBJ whole genome shotgun (WGS) entry which is preliminary data.</text>
</comment>
<evidence type="ECO:0000313" key="3">
    <source>
        <dbReference type="Proteomes" id="UP000177152"/>
    </source>
</evidence>
<feature type="transmembrane region" description="Helical" evidence="1">
    <location>
        <begin position="92"/>
        <end position="111"/>
    </location>
</feature>
<accession>A0A1G2K7Q7</accession>
<feature type="transmembrane region" description="Helical" evidence="1">
    <location>
        <begin position="16"/>
        <end position="40"/>
    </location>
</feature>
<feature type="transmembrane region" description="Helical" evidence="1">
    <location>
        <begin position="117"/>
        <end position="138"/>
    </location>
</feature>
<dbReference type="Proteomes" id="UP000177152">
    <property type="component" value="Unassembled WGS sequence"/>
</dbReference>
<proteinExistence type="predicted"/>